<feature type="transmembrane region" description="Helical" evidence="7">
    <location>
        <begin position="75"/>
        <end position="100"/>
    </location>
</feature>
<evidence type="ECO:0000256" key="5">
    <source>
        <dbReference type="ARBA" id="ARBA00022989"/>
    </source>
</evidence>
<keyword evidence="6 7" id="KW-0472">Membrane</keyword>
<comment type="similarity">
    <text evidence="7">Belongs to the binding-protein-dependent transport system permease family.</text>
</comment>
<evidence type="ECO:0000256" key="7">
    <source>
        <dbReference type="RuleBase" id="RU363032"/>
    </source>
</evidence>
<protein>
    <submittedName>
        <fullName evidence="9">Sugar ABC transporter permease</fullName>
    </submittedName>
</protein>
<evidence type="ECO:0000256" key="4">
    <source>
        <dbReference type="ARBA" id="ARBA00022692"/>
    </source>
</evidence>
<evidence type="ECO:0000313" key="10">
    <source>
        <dbReference type="Proteomes" id="UP000810292"/>
    </source>
</evidence>
<dbReference type="PANTHER" id="PTHR30193">
    <property type="entry name" value="ABC TRANSPORTER PERMEASE PROTEIN"/>
    <property type="match status" value="1"/>
</dbReference>
<accession>A0A9D9ICA1</accession>
<feature type="transmembrane region" description="Helical" evidence="7">
    <location>
        <begin position="254"/>
        <end position="283"/>
    </location>
</feature>
<feature type="transmembrane region" description="Helical" evidence="7">
    <location>
        <begin position="160"/>
        <end position="181"/>
    </location>
</feature>
<reference evidence="9" key="1">
    <citation type="submission" date="2020-10" db="EMBL/GenBank/DDBJ databases">
        <authorList>
            <person name="Gilroy R."/>
        </authorList>
    </citation>
    <scope>NUCLEOTIDE SEQUENCE</scope>
    <source>
        <strain evidence="9">14700</strain>
    </source>
</reference>
<dbReference type="CDD" id="cd06261">
    <property type="entry name" value="TM_PBP2"/>
    <property type="match status" value="1"/>
</dbReference>
<evidence type="ECO:0000313" key="9">
    <source>
        <dbReference type="EMBL" id="MBO8469209.1"/>
    </source>
</evidence>
<dbReference type="Gene3D" id="1.10.3720.10">
    <property type="entry name" value="MetI-like"/>
    <property type="match status" value="1"/>
</dbReference>
<keyword evidence="4 7" id="KW-0812">Transmembrane</keyword>
<dbReference type="InterPro" id="IPR000515">
    <property type="entry name" value="MetI-like"/>
</dbReference>
<dbReference type="GO" id="GO:0005886">
    <property type="term" value="C:plasma membrane"/>
    <property type="evidence" value="ECO:0007669"/>
    <property type="project" value="UniProtKB-SubCell"/>
</dbReference>
<dbReference type="AlphaFoldDB" id="A0A9D9ICA1"/>
<dbReference type="SUPFAM" id="SSF161098">
    <property type="entry name" value="MetI-like"/>
    <property type="match status" value="1"/>
</dbReference>
<keyword evidence="2 7" id="KW-0813">Transport</keyword>
<gene>
    <name evidence="9" type="ORF">IAA72_05440</name>
</gene>
<evidence type="ECO:0000256" key="3">
    <source>
        <dbReference type="ARBA" id="ARBA00022475"/>
    </source>
</evidence>
<keyword evidence="5 7" id="KW-1133">Transmembrane helix</keyword>
<evidence type="ECO:0000256" key="1">
    <source>
        <dbReference type="ARBA" id="ARBA00004651"/>
    </source>
</evidence>
<name>A0A9D9ICA1_9SPIO</name>
<comment type="caution">
    <text evidence="9">The sequence shown here is derived from an EMBL/GenBank/DDBJ whole genome shotgun (WGS) entry which is preliminary data.</text>
</comment>
<dbReference type="GO" id="GO:0055085">
    <property type="term" value="P:transmembrane transport"/>
    <property type="evidence" value="ECO:0007669"/>
    <property type="project" value="InterPro"/>
</dbReference>
<dbReference type="PANTHER" id="PTHR30193:SF37">
    <property type="entry name" value="INNER MEMBRANE ABC TRANSPORTER PERMEASE PROTEIN YCJO"/>
    <property type="match status" value="1"/>
</dbReference>
<reference evidence="9" key="2">
    <citation type="journal article" date="2021" name="PeerJ">
        <title>Extensive microbial diversity within the chicken gut microbiome revealed by metagenomics and culture.</title>
        <authorList>
            <person name="Gilroy R."/>
            <person name="Ravi A."/>
            <person name="Getino M."/>
            <person name="Pursley I."/>
            <person name="Horton D.L."/>
            <person name="Alikhan N.F."/>
            <person name="Baker D."/>
            <person name="Gharbi K."/>
            <person name="Hall N."/>
            <person name="Watson M."/>
            <person name="Adriaenssens E.M."/>
            <person name="Foster-Nyarko E."/>
            <person name="Jarju S."/>
            <person name="Secka A."/>
            <person name="Antonio M."/>
            <person name="Oren A."/>
            <person name="Chaudhuri R.R."/>
            <person name="La Ragione R."/>
            <person name="Hildebrand F."/>
            <person name="Pallen M.J."/>
        </authorList>
    </citation>
    <scope>NUCLEOTIDE SEQUENCE</scope>
    <source>
        <strain evidence="9">14700</strain>
    </source>
</reference>
<sequence>MNIHRKRMLKSNLTGYAFILPNIIGVVLFTLVPMLYSLFVSFTDWDYTKGFGNYNFIGIKNFIDMWSDEWFTTSLLNTIFFSVVVVPATIILALVIAVIIDRYCFAKLPIRLMMFMPYISNVVAVAIVWVMMYSPWGPFTQLMETFGWKEPPQWLGDPTWALPAIMLMTIWSNVGYAIMIYTSSIQGLPKDAYEAAEIDGANALQQFRYLTINFLSPTTFFLVITTFITSFQVFAPIQIMTRGGPGSSSNVLVYYIYTSAFSFYKMGYASAMSWILFIILFAITMVQWHGQKKWVSY</sequence>
<feature type="transmembrane region" description="Helical" evidence="7">
    <location>
        <begin position="12"/>
        <end position="36"/>
    </location>
</feature>
<dbReference type="PROSITE" id="PS50928">
    <property type="entry name" value="ABC_TM1"/>
    <property type="match status" value="1"/>
</dbReference>
<proteinExistence type="inferred from homology"/>
<dbReference type="EMBL" id="JADIMF010000084">
    <property type="protein sequence ID" value="MBO8469209.1"/>
    <property type="molecule type" value="Genomic_DNA"/>
</dbReference>
<dbReference type="InterPro" id="IPR035906">
    <property type="entry name" value="MetI-like_sf"/>
</dbReference>
<comment type="subcellular location">
    <subcellularLocation>
        <location evidence="1 7">Cell membrane</location>
        <topology evidence="1 7">Multi-pass membrane protein</topology>
    </subcellularLocation>
</comment>
<evidence type="ECO:0000256" key="2">
    <source>
        <dbReference type="ARBA" id="ARBA00022448"/>
    </source>
</evidence>
<dbReference type="InterPro" id="IPR051393">
    <property type="entry name" value="ABC_transporter_permease"/>
</dbReference>
<feature type="transmembrane region" description="Helical" evidence="7">
    <location>
        <begin position="112"/>
        <end position="133"/>
    </location>
</feature>
<evidence type="ECO:0000259" key="8">
    <source>
        <dbReference type="PROSITE" id="PS50928"/>
    </source>
</evidence>
<organism evidence="9 10">
    <name type="scientific">Candidatus Ornithospirochaeta stercoravium</name>
    <dbReference type="NCBI Taxonomy" id="2840897"/>
    <lineage>
        <taxon>Bacteria</taxon>
        <taxon>Pseudomonadati</taxon>
        <taxon>Spirochaetota</taxon>
        <taxon>Spirochaetia</taxon>
        <taxon>Spirochaetales</taxon>
        <taxon>Spirochaetaceae</taxon>
        <taxon>Spirochaetaceae incertae sedis</taxon>
        <taxon>Candidatus Ornithospirochaeta</taxon>
    </lineage>
</organism>
<evidence type="ECO:0000256" key="6">
    <source>
        <dbReference type="ARBA" id="ARBA00023136"/>
    </source>
</evidence>
<dbReference type="Pfam" id="PF00528">
    <property type="entry name" value="BPD_transp_1"/>
    <property type="match status" value="1"/>
</dbReference>
<dbReference type="Proteomes" id="UP000810292">
    <property type="component" value="Unassembled WGS sequence"/>
</dbReference>
<feature type="domain" description="ABC transmembrane type-1" evidence="8">
    <location>
        <begin position="75"/>
        <end position="287"/>
    </location>
</feature>
<feature type="transmembrane region" description="Helical" evidence="7">
    <location>
        <begin position="214"/>
        <end position="234"/>
    </location>
</feature>
<keyword evidence="3" id="KW-1003">Cell membrane</keyword>